<dbReference type="PANTHER" id="PTHR43880">
    <property type="entry name" value="ALCOHOL DEHYDROGENASE"/>
    <property type="match status" value="1"/>
</dbReference>
<dbReference type="Proteomes" id="UP000269945">
    <property type="component" value="Unassembled WGS sequence"/>
</dbReference>
<protein>
    <submittedName>
        <fullName evidence="3">Uncharacterized protein</fullName>
    </submittedName>
</protein>
<dbReference type="AlphaFoldDB" id="A0A9X9Q4X7"/>
<dbReference type="InterPro" id="IPR011032">
    <property type="entry name" value="GroES-like_sf"/>
</dbReference>
<feature type="non-terminal residue" evidence="3">
    <location>
        <position position="1"/>
    </location>
</feature>
<dbReference type="GO" id="GO:0008270">
    <property type="term" value="F:zinc ion binding"/>
    <property type="evidence" value="ECO:0007669"/>
    <property type="project" value="TreeGrafter"/>
</dbReference>
<organism evidence="3 4">
    <name type="scientific">Gulo gulo</name>
    <name type="common">Wolverine</name>
    <name type="synonym">Gluton</name>
    <dbReference type="NCBI Taxonomy" id="48420"/>
    <lineage>
        <taxon>Eukaryota</taxon>
        <taxon>Metazoa</taxon>
        <taxon>Chordata</taxon>
        <taxon>Craniata</taxon>
        <taxon>Vertebrata</taxon>
        <taxon>Euteleostomi</taxon>
        <taxon>Mammalia</taxon>
        <taxon>Eutheria</taxon>
        <taxon>Laurasiatheria</taxon>
        <taxon>Carnivora</taxon>
        <taxon>Caniformia</taxon>
        <taxon>Musteloidea</taxon>
        <taxon>Mustelidae</taxon>
        <taxon>Guloninae</taxon>
        <taxon>Gulo</taxon>
    </lineage>
</organism>
<keyword evidence="2" id="KW-0862">Zinc</keyword>
<gene>
    <name evidence="3" type="ORF">BN2614_LOCUS4</name>
</gene>
<keyword evidence="4" id="KW-1185">Reference proteome</keyword>
<dbReference type="GO" id="GO:0005829">
    <property type="term" value="C:cytosol"/>
    <property type="evidence" value="ECO:0007669"/>
    <property type="project" value="TreeGrafter"/>
</dbReference>
<dbReference type="GO" id="GO:0004745">
    <property type="term" value="F:all-trans-retinol dehydrogenase (NAD+) activity"/>
    <property type="evidence" value="ECO:0007669"/>
    <property type="project" value="TreeGrafter"/>
</dbReference>
<dbReference type="SUPFAM" id="SSF50129">
    <property type="entry name" value="GroES-like"/>
    <property type="match status" value="1"/>
</dbReference>
<dbReference type="GO" id="GO:0042573">
    <property type="term" value="P:retinoic acid metabolic process"/>
    <property type="evidence" value="ECO:0007669"/>
    <property type="project" value="TreeGrafter"/>
</dbReference>
<dbReference type="PANTHER" id="PTHR43880:SF20">
    <property type="entry name" value="ALCOHOL DEHYDROGENASE 6"/>
    <property type="match status" value="1"/>
</dbReference>
<reference evidence="3 4" key="1">
    <citation type="submission" date="2018-10" db="EMBL/GenBank/DDBJ databases">
        <authorList>
            <person name="Ekblom R."/>
            <person name="Jareborg N."/>
        </authorList>
    </citation>
    <scope>NUCLEOTIDE SEQUENCE [LARGE SCALE GENOMIC DNA]</scope>
    <source>
        <tissue evidence="3">Muscle</tissue>
    </source>
</reference>
<dbReference type="EMBL" id="CYRY02036220">
    <property type="protein sequence ID" value="VCX16081.1"/>
    <property type="molecule type" value="Genomic_DNA"/>
</dbReference>
<comment type="caution">
    <text evidence="3">The sequence shown here is derived from an EMBL/GenBank/DDBJ whole genome shotgun (WGS) entry which is preliminary data.</text>
</comment>
<evidence type="ECO:0000256" key="2">
    <source>
        <dbReference type="ARBA" id="ARBA00022833"/>
    </source>
</evidence>
<evidence type="ECO:0000313" key="3">
    <source>
        <dbReference type="EMBL" id="VCX16081.1"/>
    </source>
</evidence>
<evidence type="ECO:0000313" key="4">
    <source>
        <dbReference type="Proteomes" id="UP000269945"/>
    </source>
</evidence>
<sequence>SQVIRCRAAILWKPGAPFSIEEVEVAPPKAKEVRIKVKKKKNSYFHPKIKAVNCKLHILFTMLN</sequence>
<dbReference type="Gene3D" id="3.90.180.10">
    <property type="entry name" value="Medium-chain alcohol dehydrogenases, catalytic domain"/>
    <property type="match status" value="1"/>
</dbReference>
<accession>A0A9X9Q4X7</accession>
<keyword evidence="1" id="KW-0479">Metal-binding</keyword>
<evidence type="ECO:0000256" key="1">
    <source>
        <dbReference type="ARBA" id="ARBA00022723"/>
    </source>
</evidence>
<dbReference type="GO" id="GO:0042572">
    <property type="term" value="P:retinol metabolic process"/>
    <property type="evidence" value="ECO:0007669"/>
    <property type="project" value="TreeGrafter"/>
</dbReference>
<proteinExistence type="predicted"/>
<name>A0A9X9Q4X7_GULGU</name>